<dbReference type="GO" id="GO:0008270">
    <property type="term" value="F:zinc ion binding"/>
    <property type="evidence" value="ECO:0007669"/>
    <property type="project" value="InterPro"/>
</dbReference>
<name>A0A518IRH2_9BACT</name>
<evidence type="ECO:0000256" key="2">
    <source>
        <dbReference type="ARBA" id="ARBA00022801"/>
    </source>
</evidence>
<dbReference type="SUPFAM" id="SSF53187">
    <property type="entry name" value="Zn-dependent exopeptidases"/>
    <property type="match status" value="1"/>
</dbReference>
<dbReference type="Pfam" id="PF20434">
    <property type="entry name" value="BD-FAE"/>
    <property type="match status" value="1"/>
</dbReference>
<keyword evidence="5" id="KW-0121">Carboxypeptidase</keyword>
<evidence type="ECO:0000259" key="3">
    <source>
        <dbReference type="Pfam" id="PF00246"/>
    </source>
</evidence>
<dbReference type="RefSeq" id="WP_145283600.1">
    <property type="nucleotide sequence ID" value="NZ_CP036318.1"/>
</dbReference>
<dbReference type="InterPro" id="IPR029058">
    <property type="entry name" value="AB_hydrolase_fold"/>
</dbReference>
<dbReference type="Gene3D" id="3.40.50.1820">
    <property type="entry name" value="alpha/beta hydrolase"/>
    <property type="match status" value="1"/>
</dbReference>
<dbReference type="PANTHER" id="PTHR48081">
    <property type="entry name" value="AB HYDROLASE SUPERFAMILY PROTEIN C4A8.06C"/>
    <property type="match status" value="1"/>
</dbReference>
<dbReference type="SUPFAM" id="SSF53474">
    <property type="entry name" value="alpha/beta-Hydrolases"/>
    <property type="match status" value="1"/>
</dbReference>
<dbReference type="InterPro" id="IPR050300">
    <property type="entry name" value="GDXG_lipolytic_enzyme"/>
</dbReference>
<keyword evidence="2" id="KW-0378">Hydrolase</keyword>
<evidence type="ECO:0000256" key="1">
    <source>
        <dbReference type="ARBA" id="ARBA00010515"/>
    </source>
</evidence>
<feature type="domain" description="Peptidase M14" evidence="3">
    <location>
        <begin position="55"/>
        <end position="213"/>
    </location>
</feature>
<comment type="similarity">
    <text evidence="1">Belongs to the 'GDXG' lipolytic enzyme family.</text>
</comment>
<feature type="domain" description="BD-FAE-like" evidence="4">
    <location>
        <begin position="577"/>
        <end position="693"/>
    </location>
</feature>
<dbReference type="PANTHER" id="PTHR48081:SF30">
    <property type="entry name" value="ACETYL-HYDROLASE LIPR-RELATED"/>
    <property type="match status" value="1"/>
</dbReference>
<keyword evidence="6" id="KW-1185">Reference proteome</keyword>
<dbReference type="Gene3D" id="3.40.630.10">
    <property type="entry name" value="Zn peptidases"/>
    <property type="match status" value="1"/>
</dbReference>
<dbReference type="InterPro" id="IPR049492">
    <property type="entry name" value="BD-FAE-like_dom"/>
</dbReference>
<dbReference type="GO" id="GO:0006508">
    <property type="term" value="P:proteolysis"/>
    <property type="evidence" value="ECO:0007669"/>
    <property type="project" value="InterPro"/>
</dbReference>
<sequence>MSLNSSQQEFQSFSRLLTFGFLLLGAFCVTSANAQEKQQRYAPMHRLTWQEYEGTLQYWETKFPQWVTLDSRGISGQNMPVYLVKITDNSVSDADKQICLVTTLHCGPERTGSSGAMAFIEWMLSDDPLAAETRRRQIILVMPVVNPLALFHTDRWRNENGVEMYAGLDRKGKLWDVKSLTIRNPQDAPELVAVLSVVDQYQPEIHADFHGTGLQEYPPEQLGSRRTYHGQIMTEITGSAYSNNALRPWDWRVTEAMIDAGNAAGFPSDRFEADAQRTFWGAELAPLGTKLWQGKPMFYTQHYSYAKYHTMIATHEVAWEQSIVARMKGLLKIGNKVWNDERQASYPVNRIKNFVGHFVTAYGNTAADRRRSRVELWSKQSQFTLGFLYPQTDGRASLVCATTAAAKRAVAATDLRELQLNLHDQFGDDAGNITKFIEAGPEIKLAMETPASKLLTAKDSDDVNIDNGISFRLRLPYRKPTQLDVRLNGQALKPSATDGYEAWFADGFTQLHVNVPPAKASKTGLYFITCGYEPDEFRPTGWMPPAAVQQRFATAIADASPATFTDVPYGDHFRQTMDVWLAESEEPTPLVFYLHGGGWSAQDKTDIHQHLDVRGFLDAGISVASVNYRLLQDANAAEIGPPVQWPLSDAARALQFLRSKASQWKIDKTRIGACGVSAGGCSSLWLAMHDDMAEPNSDDLISRESTRLWCAAGKAPQTSLDPQQAREWIPNYEYGGRAFGFAGATRPDSFAPYLAARDSLLPQIQRYSPIEHASDDDPRIFMEFPAQDKAPVPGERQSDPTHSAVSGLMLQRKLQALGVEADLRYPGDSQTGDSTMQQFLTKQLKRTDLK</sequence>
<protein>
    <submittedName>
        <fullName evidence="5">Zinc carboxypeptidase</fullName>
    </submittedName>
</protein>
<reference evidence="5 6" key="1">
    <citation type="submission" date="2019-02" db="EMBL/GenBank/DDBJ databases">
        <title>Deep-cultivation of Planctomycetes and their phenomic and genomic characterization uncovers novel biology.</title>
        <authorList>
            <person name="Wiegand S."/>
            <person name="Jogler M."/>
            <person name="Boedeker C."/>
            <person name="Pinto D."/>
            <person name="Vollmers J."/>
            <person name="Rivas-Marin E."/>
            <person name="Kohn T."/>
            <person name="Peeters S.H."/>
            <person name="Heuer A."/>
            <person name="Rast P."/>
            <person name="Oberbeckmann S."/>
            <person name="Bunk B."/>
            <person name="Jeske O."/>
            <person name="Meyerdierks A."/>
            <person name="Storesund J.E."/>
            <person name="Kallscheuer N."/>
            <person name="Luecker S."/>
            <person name="Lage O.M."/>
            <person name="Pohl T."/>
            <person name="Merkel B.J."/>
            <person name="Hornburger P."/>
            <person name="Mueller R.-W."/>
            <person name="Bruemmer F."/>
            <person name="Labrenz M."/>
            <person name="Spormann A.M."/>
            <person name="Op den Camp H."/>
            <person name="Overmann J."/>
            <person name="Amann R."/>
            <person name="Jetten M.S.M."/>
            <person name="Mascher T."/>
            <person name="Medema M.H."/>
            <person name="Devos D.P."/>
            <person name="Kaster A.-K."/>
            <person name="Ovreas L."/>
            <person name="Rohde M."/>
            <person name="Galperin M.Y."/>
            <person name="Jogler C."/>
        </authorList>
    </citation>
    <scope>NUCLEOTIDE SEQUENCE [LARGE SCALE GENOMIC DNA]</scope>
    <source>
        <strain evidence="5 6">Mal33</strain>
    </source>
</reference>
<dbReference type="InterPro" id="IPR000834">
    <property type="entry name" value="Peptidase_M14"/>
</dbReference>
<accession>A0A518IRH2</accession>
<evidence type="ECO:0000259" key="4">
    <source>
        <dbReference type="Pfam" id="PF20434"/>
    </source>
</evidence>
<dbReference type="GO" id="GO:0004806">
    <property type="term" value="F:triacylglycerol lipase activity"/>
    <property type="evidence" value="ECO:0007669"/>
    <property type="project" value="TreeGrafter"/>
</dbReference>
<gene>
    <name evidence="5" type="ORF">Mal33_16760</name>
</gene>
<dbReference type="EMBL" id="CP036318">
    <property type="protein sequence ID" value="QDV55697.1"/>
    <property type="molecule type" value="Genomic_DNA"/>
</dbReference>
<organism evidence="5 6">
    <name type="scientific">Rosistilla oblonga</name>
    <dbReference type="NCBI Taxonomy" id="2527990"/>
    <lineage>
        <taxon>Bacteria</taxon>
        <taxon>Pseudomonadati</taxon>
        <taxon>Planctomycetota</taxon>
        <taxon>Planctomycetia</taxon>
        <taxon>Pirellulales</taxon>
        <taxon>Pirellulaceae</taxon>
        <taxon>Rosistilla</taxon>
    </lineage>
</organism>
<dbReference type="AlphaFoldDB" id="A0A518IRH2"/>
<proteinExistence type="inferred from homology"/>
<dbReference type="Pfam" id="PF00246">
    <property type="entry name" value="Peptidase_M14"/>
    <property type="match status" value="1"/>
</dbReference>
<keyword evidence="5" id="KW-0645">Protease</keyword>
<evidence type="ECO:0000313" key="5">
    <source>
        <dbReference type="EMBL" id="QDV55697.1"/>
    </source>
</evidence>
<dbReference type="Proteomes" id="UP000316770">
    <property type="component" value="Chromosome"/>
</dbReference>
<dbReference type="GO" id="GO:0004181">
    <property type="term" value="F:metallocarboxypeptidase activity"/>
    <property type="evidence" value="ECO:0007669"/>
    <property type="project" value="InterPro"/>
</dbReference>
<evidence type="ECO:0000313" key="6">
    <source>
        <dbReference type="Proteomes" id="UP000316770"/>
    </source>
</evidence>